<dbReference type="CDD" id="cd01097">
    <property type="entry name" value="Tetrahydromethanopterin_reductase"/>
    <property type="match status" value="1"/>
</dbReference>
<dbReference type="GO" id="GO:0016705">
    <property type="term" value="F:oxidoreductase activity, acting on paired donors, with incorporation or reduction of molecular oxygen"/>
    <property type="evidence" value="ECO:0007669"/>
    <property type="project" value="InterPro"/>
</dbReference>
<dbReference type="InterPro" id="IPR050564">
    <property type="entry name" value="F420-G6PD/mer"/>
</dbReference>
<evidence type="ECO:0000313" key="2">
    <source>
        <dbReference type="EMBL" id="SVE39407.1"/>
    </source>
</evidence>
<accession>A0A383D4C6</accession>
<dbReference type="PANTHER" id="PTHR43244">
    <property type="match status" value="1"/>
</dbReference>
<dbReference type="EMBL" id="UINC01214260">
    <property type="protein sequence ID" value="SVE39407.1"/>
    <property type="molecule type" value="Genomic_DNA"/>
</dbReference>
<evidence type="ECO:0000259" key="1">
    <source>
        <dbReference type="Pfam" id="PF00296"/>
    </source>
</evidence>
<protein>
    <recommendedName>
        <fullName evidence="1">Luciferase-like domain-containing protein</fullName>
    </recommendedName>
</protein>
<dbReference type="PANTHER" id="PTHR43244:SF2">
    <property type="entry name" value="CONSERVED HYPOTHETICAL ALANINE AND PROLINE-RICH PROTEIN"/>
    <property type="match status" value="1"/>
</dbReference>
<sequence>AQTKSHLTRRWSIEQVPPVPRMREYVESLRAIWDCWQNGSRLAYEGDHYKFSLMIPYYNPGPIDHPHVPIYLAAINKFMCRLTGEVADGHIPGDPVTYKWFCEMMLPNLEIGAKRKGRTLKDIDLGGHGFIGCGKTEKGLEAVRKRLRVRIALYASTPEYRPMLEMHGWENLFSPLIDLAHQNKWEEMGDLVTDEMLDEYAVVGRPEEVPQKLKARFGGLTQRIQMDDEWFEEMSEG</sequence>
<dbReference type="Pfam" id="PF00296">
    <property type="entry name" value="Bac_luciferase"/>
    <property type="match status" value="1"/>
</dbReference>
<dbReference type="Gene3D" id="3.20.20.30">
    <property type="entry name" value="Luciferase-like domain"/>
    <property type="match status" value="1"/>
</dbReference>
<dbReference type="SUPFAM" id="SSF51679">
    <property type="entry name" value="Bacterial luciferase-like"/>
    <property type="match status" value="1"/>
</dbReference>
<gene>
    <name evidence="2" type="ORF">METZ01_LOCUS492261</name>
</gene>
<feature type="domain" description="Luciferase-like" evidence="1">
    <location>
        <begin position="18"/>
        <end position="216"/>
    </location>
</feature>
<dbReference type="InterPro" id="IPR011251">
    <property type="entry name" value="Luciferase-like_dom"/>
</dbReference>
<proteinExistence type="predicted"/>
<dbReference type="InterPro" id="IPR036661">
    <property type="entry name" value="Luciferase-like_sf"/>
</dbReference>
<feature type="non-terminal residue" evidence="2">
    <location>
        <position position="237"/>
    </location>
</feature>
<dbReference type="AlphaFoldDB" id="A0A383D4C6"/>
<organism evidence="2">
    <name type="scientific">marine metagenome</name>
    <dbReference type="NCBI Taxonomy" id="408172"/>
    <lineage>
        <taxon>unclassified sequences</taxon>
        <taxon>metagenomes</taxon>
        <taxon>ecological metagenomes</taxon>
    </lineage>
</organism>
<name>A0A383D4C6_9ZZZZ</name>
<reference evidence="2" key="1">
    <citation type="submission" date="2018-05" db="EMBL/GenBank/DDBJ databases">
        <authorList>
            <person name="Lanie J.A."/>
            <person name="Ng W.-L."/>
            <person name="Kazmierczak K.M."/>
            <person name="Andrzejewski T.M."/>
            <person name="Davidsen T.M."/>
            <person name="Wayne K.J."/>
            <person name="Tettelin H."/>
            <person name="Glass J.I."/>
            <person name="Rusch D."/>
            <person name="Podicherti R."/>
            <person name="Tsui H.-C.T."/>
            <person name="Winkler M.E."/>
        </authorList>
    </citation>
    <scope>NUCLEOTIDE SEQUENCE</scope>
</reference>
<feature type="non-terminal residue" evidence="2">
    <location>
        <position position="1"/>
    </location>
</feature>